<dbReference type="PATRIC" id="fig|537010.4.peg.1579"/>
<organism evidence="1 2">
    <name type="scientific">Desulfitobacterium hafniense DP7</name>
    <dbReference type="NCBI Taxonomy" id="537010"/>
    <lineage>
        <taxon>Bacteria</taxon>
        <taxon>Bacillati</taxon>
        <taxon>Bacillota</taxon>
        <taxon>Clostridia</taxon>
        <taxon>Eubacteriales</taxon>
        <taxon>Desulfitobacteriaceae</taxon>
        <taxon>Desulfitobacterium</taxon>
    </lineage>
</organism>
<proteinExistence type="predicted"/>
<reference evidence="1 2" key="1">
    <citation type="submission" date="2011-08" db="EMBL/GenBank/DDBJ databases">
        <authorList>
            <person name="Weinstock G."/>
            <person name="Sodergren E."/>
            <person name="Clifton S."/>
            <person name="Fulton L."/>
            <person name="Fulton B."/>
            <person name="Courtney L."/>
            <person name="Fronick C."/>
            <person name="Harrison M."/>
            <person name="Strong C."/>
            <person name="Farmer C."/>
            <person name="Delahaunty K."/>
            <person name="Markovic C."/>
            <person name="Hall O."/>
            <person name="Minx P."/>
            <person name="Tomlinson C."/>
            <person name="Mitreva M."/>
            <person name="Hou S."/>
            <person name="Chen J."/>
            <person name="Wollam A."/>
            <person name="Pepin K.H."/>
            <person name="Johnson M."/>
            <person name="Bhonagiri V."/>
            <person name="Zhang X."/>
            <person name="Suruliraj S."/>
            <person name="Warren W."/>
            <person name="Chinwalla A."/>
            <person name="Mardis E.R."/>
            <person name="Wilson R.K."/>
        </authorList>
    </citation>
    <scope>NUCLEOTIDE SEQUENCE [LARGE SCALE GENOMIC DNA]</scope>
    <source>
        <strain evidence="1 2">DP7</strain>
    </source>
</reference>
<dbReference type="AlphaFoldDB" id="G9XL61"/>
<dbReference type="Proteomes" id="UP000004416">
    <property type="component" value="Unassembled WGS sequence"/>
</dbReference>
<evidence type="ECO:0000313" key="2">
    <source>
        <dbReference type="Proteomes" id="UP000004416"/>
    </source>
</evidence>
<protein>
    <submittedName>
        <fullName evidence="1">Uncharacterized protein</fullName>
    </submittedName>
</protein>
<sequence length="52" mass="6027">MRGIDPYYKTVQNIHKESISMWLKVKEGQGKGGECHKKENRSAYSVSFSFFV</sequence>
<name>G9XL61_DESHA</name>
<accession>G9XL61</accession>
<dbReference type="EMBL" id="AFZX01000040">
    <property type="protein sequence ID" value="EHL07578.1"/>
    <property type="molecule type" value="Genomic_DNA"/>
</dbReference>
<evidence type="ECO:0000313" key="1">
    <source>
        <dbReference type="EMBL" id="EHL07578.1"/>
    </source>
</evidence>
<gene>
    <name evidence="1" type="ORF">HMPREF0322_01695</name>
</gene>
<dbReference type="HOGENOM" id="CLU_3079144_0_0_9"/>
<comment type="caution">
    <text evidence="1">The sequence shown here is derived from an EMBL/GenBank/DDBJ whole genome shotgun (WGS) entry which is preliminary data.</text>
</comment>